<name>A0ACB5RDE4_9CLOT</name>
<dbReference type="Proteomes" id="UP001058074">
    <property type="component" value="Unassembled WGS sequence"/>
</dbReference>
<sequence>MKIVHRIIIAVFTISVTLIALGFNWIDFHEDYGMTVENTYVGVIYLLLWTVFSIYWGVIKEKRYIKFLSIYWGINIITSMFICLFAHSEFITSVLYSFFIWYLGPLSGFGVIINSPYLTKYTLSLIVAPLGILTCFIGYGFGRLVLRLKKYKAVEAD</sequence>
<evidence type="ECO:0000313" key="1">
    <source>
        <dbReference type="EMBL" id="GKX67290.1"/>
    </source>
</evidence>
<reference evidence="1" key="1">
    <citation type="journal article" date="2025" name="Int. J. Syst. Evol. Microbiol.">
        <title>Inconstantimicrobium mannanitabidum sp. nov., a novel member of the family Clostridiaceae isolated from anoxic soil under the treatment of reductive soil disinfestation.</title>
        <authorList>
            <person name="Ueki A."/>
            <person name="Tonouchi A."/>
            <person name="Honma S."/>
            <person name="Kaku N."/>
            <person name="Ueki K."/>
        </authorList>
    </citation>
    <scope>NUCLEOTIDE SEQUENCE</scope>
    <source>
        <strain evidence="1">TW13</strain>
    </source>
</reference>
<evidence type="ECO:0000313" key="2">
    <source>
        <dbReference type="Proteomes" id="UP001058074"/>
    </source>
</evidence>
<organism evidence="1 2">
    <name type="scientific">Inconstantimicrobium mannanitabidum</name>
    <dbReference type="NCBI Taxonomy" id="1604901"/>
    <lineage>
        <taxon>Bacteria</taxon>
        <taxon>Bacillati</taxon>
        <taxon>Bacillota</taxon>
        <taxon>Clostridia</taxon>
        <taxon>Eubacteriales</taxon>
        <taxon>Clostridiaceae</taxon>
        <taxon>Inconstantimicrobium</taxon>
    </lineage>
</organism>
<proteinExistence type="predicted"/>
<comment type="caution">
    <text evidence="1">The sequence shown here is derived from an EMBL/GenBank/DDBJ whole genome shotgun (WGS) entry which is preliminary data.</text>
</comment>
<protein>
    <submittedName>
        <fullName evidence="1">Uncharacterized protein</fullName>
    </submittedName>
</protein>
<gene>
    <name evidence="1" type="ORF">rsdtw13_25480</name>
</gene>
<keyword evidence="2" id="KW-1185">Reference proteome</keyword>
<dbReference type="EMBL" id="BROD01000001">
    <property type="protein sequence ID" value="GKX67290.1"/>
    <property type="molecule type" value="Genomic_DNA"/>
</dbReference>
<accession>A0ACB5RDE4</accession>